<dbReference type="EMBL" id="MWBQ01000012">
    <property type="protein sequence ID" value="OQA61639.1"/>
    <property type="molecule type" value="Genomic_DNA"/>
</dbReference>
<comment type="caution">
    <text evidence="1">The sequence shown here is derived from an EMBL/GenBank/DDBJ whole genome shotgun (WGS) entry which is preliminary data.</text>
</comment>
<proteinExistence type="predicted"/>
<reference evidence="1" key="1">
    <citation type="submission" date="2017-02" db="EMBL/GenBank/DDBJ databases">
        <title>Delving into the versatile metabolic prowess of the omnipresent phylum Bacteroidetes.</title>
        <authorList>
            <person name="Nobu M.K."/>
            <person name="Mei R."/>
            <person name="Narihiro T."/>
            <person name="Kuroda K."/>
            <person name="Liu W.-T."/>
        </authorList>
    </citation>
    <scope>NUCLEOTIDE SEQUENCE</scope>
    <source>
        <strain evidence="1">ADurb.Bin276</strain>
    </source>
</reference>
<dbReference type="Proteomes" id="UP000485569">
    <property type="component" value="Unassembled WGS sequence"/>
</dbReference>
<protein>
    <submittedName>
        <fullName evidence="1">Uncharacterized protein</fullName>
    </submittedName>
</protein>
<organism evidence="1">
    <name type="scientific">Candidatus Atribacter allofermentans</name>
    <dbReference type="NCBI Taxonomy" id="1852833"/>
    <lineage>
        <taxon>Bacteria</taxon>
        <taxon>Pseudomonadati</taxon>
        <taxon>Atribacterota</taxon>
        <taxon>Atribacteria</taxon>
        <taxon>Atribacterales</taxon>
        <taxon>Atribacteraceae</taxon>
        <taxon>Atribacter</taxon>
    </lineage>
</organism>
<evidence type="ECO:0000313" key="1">
    <source>
        <dbReference type="EMBL" id="OQA61639.1"/>
    </source>
</evidence>
<sequence>MEERETFELINGFFRMGALQIQYKHLLLEVRSVIDHHKGKTVDELLNSERYKKTIEKQIELEKKRDSTFDEDFNLFKKLFYLQELEELWGEEAREAEYKFKQELMSYFMDIREDPLLEKAIKEFIELGEMPGIKSTQKAFDLLLSLYLEMKKEAWEMRKQEDVYKEYLYEELLKIIPMKNSKNESECK</sequence>
<accession>A0A1V5T4F1</accession>
<gene>
    <name evidence="1" type="ORF">BWY41_00041</name>
</gene>
<dbReference type="AlphaFoldDB" id="A0A1V5T4F1"/>
<name>A0A1V5T4F1_9BACT</name>